<evidence type="ECO:0000313" key="3">
    <source>
        <dbReference type="EMBL" id="PLT82087.1"/>
    </source>
</evidence>
<keyword evidence="1" id="KW-0472">Membrane</keyword>
<keyword evidence="1" id="KW-0812">Transmembrane</keyword>
<evidence type="ECO:0000259" key="2">
    <source>
        <dbReference type="Pfam" id="PF01926"/>
    </source>
</evidence>
<dbReference type="InterPro" id="IPR027417">
    <property type="entry name" value="P-loop_NTPase"/>
</dbReference>
<organism evidence="3 4">
    <name type="scientific">Mediterraneibacter gnavus</name>
    <name type="common">Ruminococcus gnavus</name>
    <dbReference type="NCBI Taxonomy" id="33038"/>
    <lineage>
        <taxon>Bacteria</taxon>
        <taxon>Bacillati</taxon>
        <taxon>Bacillota</taxon>
        <taxon>Clostridia</taxon>
        <taxon>Lachnospirales</taxon>
        <taxon>Lachnospiraceae</taxon>
        <taxon>Mediterraneibacter</taxon>
    </lineage>
</organism>
<proteinExistence type="predicted"/>
<dbReference type="EMBL" id="NIHW01000047">
    <property type="protein sequence ID" value="PLT82087.1"/>
    <property type="molecule type" value="Genomic_DNA"/>
</dbReference>
<dbReference type="Gene3D" id="3.40.50.300">
    <property type="entry name" value="P-loop containing nucleotide triphosphate hydrolases"/>
    <property type="match status" value="1"/>
</dbReference>
<sequence>MELQNKNDFSEKLEKSLSESKTYAKKGYKLSKDAVKLLRNTINSVSSKLEDNIFSLENSNINDKDLVNSLQGQLTSIKNNFELIPQKLDVDLNGLSKIDFSITLFGRTMAGKSTMMEILTHGSGQSIGKGAQRTTRDVRTYKYRNMSVTDVPGIAAFEGIDDETVAFEAAKRSDLILFLLTDDAPQASEAECLNKILRLGKPVVCIINAKVNIDANTKFKMFIRDIEKKMKMERMDAIRNQFIEFGVQYGQNWNNLKFVYVHLKSAYLAQQEEWKEYRFELKRLSRFDYLESAIINEVIKNGKFYKLKSFTDVVIVPVLDVFETLFRQSAENGNQGRLLVSKYKKLQLWKEEFEQDAEKRIDSFVINLISELKKEVASFAEDNYDNSKADMKWKSTLEKHNIEARASELLNDLDHECENELLEICREINSELKFSHAIFSDKSIKMPILIDGKRVWNWATTLTSGGLMIASFFVSGPIGWIGFGVGVLGWLGSFLFSDRETKIRDARRKLESKLSANLDKLGKELKIKMKKVFNDDIVMKQLDATSKSLNEVIHSLFILADIQFGLAKSLNYKMQELNKTVLAETIEYCGYSGLEWHIANVVRIPGSAMFIVLEDGKRFPDDAKRNISYLLKEQVWFVFNTNNLKSILVQAIGKMVKKEDVNIQYIDNEPRIAHISNLDDLGGNSLNRIRLAQQLTELLIMK</sequence>
<gene>
    <name evidence="3" type="ORF">CDL20_13950</name>
</gene>
<comment type="caution">
    <text evidence="3">The sequence shown here is derived from an EMBL/GenBank/DDBJ whole genome shotgun (WGS) entry which is preliminary data.</text>
</comment>
<reference evidence="3 4" key="1">
    <citation type="journal article" date="2017" name="Genome Med.">
        <title>A novel Ruminococcus gnavus clade enriched in inflammatory bowel disease patients.</title>
        <authorList>
            <person name="Hall A.B."/>
            <person name="Yassour M."/>
            <person name="Sauk J."/>
            <person name="Garner A."/>
            <person name="Jiang X."/>
            <person name="Arthur T."/>
            <person name="Lagoudas G.K."/>
            <person name="Vatanen T."/>
            <person name="Fornelos N."/>
            <person name="Wilson R."/>
            <person name="Bertha M."/>
            <person name="Cohen M."/>
            <person name="Garber J."/>
            <person name="Khalili H."/>
            <person name="Gevers D."/>
            <person name="Ananthakrishnan A.N."/>
            <person name="Kugathasan S."/>
            <person name="Lander E.S."/>
            <person name="Blainey P."/>
            <person name="Vlamakis H."/>
            <person name="Xavier R.J."/>
            <person name="Huttenhower C."/>
        </authorList>
    </citation>
    <scope>NUCLEOTIDE SEQUENCE [LARGE SCALE GENOMIC DNA]</scope>
    <source>
        <strain evidence="3 4">RJX1128</strain>
    </source>
</reference>
<dbReference type="Proteomes" id="UP000234840">
    <property type="component" value="Unassembled WGS sequence"/>
</dbReference>
<feature type="domain" description="G" evidence="2">
    <location>
        <begin position="102"/>
        <end position="208"/>
    </location>
</feature>
<dbReference type="AlphaFoldDB" id="A0A2N5PWS4"/>
<dbReference type="SUPFAM" id="SSF52540">
    <property type="entry name" value="P-loop containing nucleoside triphosphate hydrolases"/>
    <property type="match status" value="1"/>
</dbReference>
<dbReference type="InterPro" id="IPR006073">
    <property type="entry name" value="GTP-bd"/>
</dbReference>
<name>A0A2N5PWS4_MEDGN</name>
<dbReference type="GO" id="GO:0005525">
    <property type="term" value="F:GTP binding"/>
    <property type="evidence" value="ECO:0007669"/>
    <property type="project" value="InterPro"/>
</dbReference>
<keyword evidence="1" id="KW-1133">Transmembrane helix</keyword>
<dbReference type="Pfam" id="PF01926">
    <property type="entry name" value="MMR_HSR1"/>
    <property type="match status" value="1"/>
</dbReference>
<feature type="transmembrane region" description="Helical" evidence="1">
    <location>
        <begin position="480"/>
        <end position="497"/>
    </location>
</feature>
<accession>A0A2N5PWS4</accession>
<protein>
    <submittedName>
        <fullName evidence="3">GTPase</fullName>
    </submittedName>
</protein>
<evidence type="ECO:0000313" key="4">
    <source>
        <dbReference type="Proteomes" id="UP000234840"/>
    </source>
</evidence>
<evidence type="ECO:0000256" key="1">
    <source>
        <dbReference type="SAM" id="Phobius"/>
    </source>
</evidence>